<evidence type="ECO:0000256" key="5">
    <source>
        <dbReference type="ARBA" id="ARBA00022692"/>
    </source>
</evidence>
<proteinExistence type="predicted"/>
<feature type="transmembrane region" description="Helical" evidence="8">
    <location>
        <begin position="166"/>
        <end position="198"/>
    </location>
</feature>
<feature type="domain" description="Glycosyltransferase RgtA/B/C/D-like" evidence="9">
    <location>
        <begin position="72"/>
        <end position="216"/>
    </location>
</feature>
<dbReference type="PANTHER" id="PTHR33908">
    <property type="entry name" value="MANNOSYLTRANSFERASE YKCB-RELATED"/>
    <property type="match status" value="1"/>
</dbReference>
<evidence type="ECO:0000256" key="6">
    <source>
        <dbReference type="ARBA" id="ARBA00022989"/>
    </source>
</evidence>
<feature type="transmembrane region" description="Helical" evidence="8">
    <location>
        <begin position="210"/>
        <end position="229"/>
    </location>
</feature>
<keyword evidence="6 8" id="KW-1133">Transmembrane helix</keyword>
<evidence type="ECO:0000256" key="3">
    <source>
        <dbReference type="ARBA" id="ARBA00022676"/>
    </source>
</evidence>
<keyword evidence="7 8" id="KW-0472">Membrane</keyword>
<feature type="transmembrane region" description="Helical" evidence="8">
    <location>
        <begin position="316"/>
        <end position="332"/>
    </location>
</feature>
<evidence type="ECO:0000256" key="4">
    <source>
        <dbReference type="ARBA" id="ARBA00022679"/>
    </source>
</evidence>
<dbReference type="GO" id="GO:0005886">
    <property type="term" value="C:plasma membrane"/>
    <property type="evidence" value="ECO:0007669"/>
    <property type="project" value="UniProtKB-SubCell"/>
</dbReference>
<comment type="subcellular location">
    <subcellularLocation>
        <location evidence="1">Cell membrane</location>
        <topology evidence="1">Multi-pass membrane protein</topology>
    </subcellularLocation>
</comment>
<gene>
    <name evidence="10" type="ORF">UT84_C0013G0002</name>
</gene>
<feature type="transmembrane region" description="Helical" evidence="8">
    <location>
        <begin position="344"/>
        <end position="364"/>
    </location>
</feature>
<dbReference type="Proteomes" id="UP000034531">
    <property type="component" value="Unassembled WGS sequence"/>
</dbReference>
<feature type="transmembrane region" description="Helical" evidence="8">
    <location>
        <begin position="94"/>
        <end position="112"/>
    </location>
</feature>
<evidence type="ECO:0000256" key="1">
    <source>
        <dbReference type="ARBA" id="ARBA00004651"/>
    </source>
</evidence>
<accession>A0A0G0UJ73</accession>
<dbReference type="GO" id="GO:0016763">
    <property type="term" value="F:pentosyltransferase activity"/>
    <property type="evidence" value="ECO:0007669"/>
    <property type="project" value="TreeGrafter"/>
</dbReference>
<comment type="caution">
    <text evidence="10">The sequence shown here is derived from an EMBL/GenBank/DDBJ whole genome shotgun (WGS) entry which is preliminary data.</text>
</comment>
<sequence length="497" mass="57403">MNKINLFLIFIIILGLSIRLYKINIPLLEFYPSRQIQTADIARNFLRNNFNILNPTVSYSGPGYTPFLVEFPGYNYLVAILYLIFGIHEVIGRYVSLVGWFLSLILVYKIALKISSKTTANIAALFYSISPLSVLISRSFQPDQWMLTFSLAGIYSILLWQRKKMFYFYLSAVFVSVSILAKIPAVIFTLIPISYLVLKSKKDSFKIRNYLYLTISLLPGTFWFIYTYFRNISGLPTSGIFSLSNWFGFEVFLNPKYYLNIFGFEYNLVLLPIGIILFVIGIFQKLKPNQKFLYFWLGGVILYFLIFNKHNMTHEYYHLPFLPIAVLFIGFAGEKVWTAIYINVVLRGILISVLFFTIFLLMIFPTYQRAYKPIDRFSYVTTAAVKIRSVTKPSDLIIGSMDSGPSLVYYSNRNGWLFAVNRKEVEALFNFYGVKNARIIDPIEDLEDLRRQGAVIFATANKSQFTANATFAKYIYSNYPVIMENDNFIIFSLTSAK</sequence>
<evidence type="ECO:0000313" key="11">
    <source>
        <dbReference type="Proteomes" id="UP000034531"/>
    </source>
</evidence>
<name>A0A0G0UJ73_9BACT</name>
<keyword evidence="5 8" id="KW-0812">Transmembrane</keyword>
<keyword evidence="4 10" id="KW-0808">Transferase</keyword>
<evidence type="ECO:0000259" key="9">
    <source>
        <dbReference type="Pfam" id="PF13231"/>
    </source>
</evidence>
<dbReference type="AlphaFoldDB" id="A0A0G0UJ73"/>
<dbReference type="InterPro" id="IPR050297">
    <property type="entry name" value="LipidA_mod_glycosyltrf_83"/>
</dbReference>
<keyword evidence="3" id="KW-0328">Glycosyltransferase</keyword>
<feature type="transmembrane region" description="Helical" evidence="8">
    <location>
        <begin position="67"/>
        <end position="87"/>
    </location>
</feature>
<dbReference type="GO" id="GO:0009103">
    <property type="term" value="P:lipopolysaccharide biosynthetic process"/>
    <property type="evidence" value="ECO:0007669"/>
    <property type="project" value="UniProtKB-ARBA"/>
</dbReference>
<evidence type="ECO:0000313" key="10">
    <source>
        <dbReference type="EMBL" id="KKR50232.1"/>
    </source>
</evidence>
<dbReference type="InterPro" id="IPR038731">
    <property type="entry name" value="RgtA/B/C-like"/>
</dbReference>
<reference evidence="10 11" key="1">
    <citation type="journal article" date="2015" name="Nature">
        <title>rRNA introns, odd ribosomes, and small enigmatic genomes across a large radiation of phyla.</title>
        <authorList>
            <person name="Brown C.T."/>
            <person name="Hug L.A."/>
            <person name="Thomas B.C."/>
            <person name="Sharon I."/>
            <person name="Castelle C.J."/>
            <person name="Singh A."/>
            <person name="Wilkins M.J."/>
            <person name="Williams K.H."/>
            <person name="Banfield J.F."/>
        </authorList>
    </citation>
    <scope>NUCLEOTIDE SEQUENCE [LARGE SCALE GENOMIC DNA]</scope>
</reference>
<dbReference type="PANTHER" id="PTHR33908:SF11">
    <property type="entry name" value="MEMBRANE PROTEIN"/>
    <property type="match status" value="1"/>
</dbReference>
<feature type="transmembrane region" description="Helical" evidence="8">
    <location>
        <begin position="118"/>
        <end position="137"/>
    </location>
</feature>
<evidence type="ECO:0000256" key="7">
    <source>
        <dbReference type="ARBA" id="ARBA00023136"/>
    </source>
</evidence>
<feature type="transmembrane region" description="Helical" evidence="8">
    <location>
        <begin position="257"/>
        <end position="280"/>
    </location>
</feature>
<feature type="transmembrane region" description="Helical" evidence="8">
    <location>
        <begin position="292"/>
        <end position="310"/>
    </location>
</feature>
<dbReference type="EMBL" id="LBYI01000013">
    <property type="protein sequence ID" value="KKR50232.1"/>
    <property type="molecule type" value="Genomic_DNA"/>
</dbReference>
<evidence type="ECO:0000256" key="2">
    <source>
        <dbReference type="ARBA" id="ARBA00022475"/>
    </source>
</evidence>
<dbReference type="Pfam" id="PF13231">
    <property type="entry name" value="PMT_2"/>
    <property type="match status" value="1"/>
</dbReference>
<protein>
    <submittedName>
        <fullName evidence="10">Glycosyl transferase family 39</fullName>
    </submittedName>
</protein>
<organism evidence="10 11">
    <name type="scientific">Candidatus Curtissbacteria bacterium GW2011_GWA1_40_16</name>
    <dbReference type="NCBI Taxonomy" id="1618405"/>
    <lineage>
        <taxon>Bacteria</taxon>
        <taxon>Candidatus Curtissiibacteriota</taxon>
    </lineage>
</organism>
<evidence type="ECO:0000256" key="8">
    <source>
        <dbReference type="SAM" id="Phobius"/>
    </source>
</evidence>
<keyword evidence="2" id="KW-1003">Cell membrane</keyword>